<keyword evidence="1" id="KW-0238">DNA-binding</keyword>
<dbReference type="InterPro" id="IPR009057">
    <property type="entry name" value="Homeodomain-like_sf"/>
</dbReference>
<dbReference type="AlphaFoldDB" id="A0AB40BUL2"/>
<feature type="compositionally biased region" description="Polar residues" evidence="2">
    <location>
        <begin position="336"/>
        <end position="355"/>
    </location>
</feature>
<keyword evidence="5" id="KW-1185">Reference proteome</keyword>
<dbReference type="Proteomes" id="UP001515500">
    <property type="component" value="Chromosome 8"/>
</dbReference>
<proteinExistence type="predicted"/>
<dbReference type="GO" id="GO:0003677">
    <property type="term" value="F:DNA binding"/>
    <property type="evidence" value="ECO:0007669"/>
    <property type="project" value="UniProtKB-KW"/>
</dbReference>
<dbReference type="InterPro" id="IPR001005">
    <property type="entry name" value="SANT/Myb"/>
</dbReference>
<reference evidence="6" key="1">
    <citation type="submission" date="2025-08" db="UniProtKB">
        <authorList>
            <consortium name="RefSeq"/>
        </authorList>
    </citation>
    <scope>IDENTIFICATION</scope>
</reference>
<sequence length="569" mass="62689">MDDDFKAAAILEFILRQPIEDWLANELFLAIPVSSPLSPCLTKTILIRRLASELSFRSVSERSLHSLELLNDLHHSNDHSDSLRAAYCAVAVECTACFLRSRPADDYGEFFDAVNRIWNCRVTDLESAEEAAGLVSDGLKRARKEMEEAVVDSRVRDALKRRDTKKEALEAVRVYLKEESAKMGPAFLELVAEAIRGSRSSGVDPPSVELKEKGGGSLAKGGISGIKLNPLTLPEVMKVKEGLRASCMGLQTVVRDPLPDAVALAAEVSTAVPVEMGNSKRNADHVLSSVEEGDEDEDDDGEALTRRKKDTEIASRPNVVARYATRAQIAEGKQKIGNNRRTTSTEDAGANSSGSDSRDSIEINKNDDVVRDPLPDAVEMVVSEEEEVMMMMIDTGHVNDNEMVSRPNVENPNATHVQVSKGKGKIGDLGGTTSKDDAIANSSGSGSKDNNEATKKKRSIMDWNPTARAYEWEEDSDSSSSESQSLTRKPHLPSSKKGVVSPLKVQGNRNLVGRRKKLRWTTVEEDTLRKAVEKYGKGNWKLIKSCHPDIFEDRTEVDLKDKWRNMTKP</sequence>
<organism evidence="5 6">
    <name type="scientific">Dioscorea cayennensis subsp. rotundata</name>
    <name type="common">White Guinea yam</name>
    <name type="synonym">Dioscorea rotundata</name>
    <dbReference type="NCBI Taxonomy" id="55577"/>
    <lineage>
        <taxon>Eukaryota</taxon>
        <taxon>Viridiplantae</taxon>
        <taxon>Streptophyta</taxon>
        <taxon>Embryophyta</taxon>
        <taxon>Tracheophyta</taxon>
        <taxon>Spermatophyta</taxon>
        <taxon>Magnoliopsida</taxon>
        <taxon>Liliopsida</taxon>
        <taxon>Dioscoreales</taxon>
        <taxon>Dioscoreaceae</taxon>
        <taxon>Dioscorea</taxon>
    </lineage>
</organism>
<gene>
    <name evidence="6" type="primary">LOC120266957</name>
</gene>
<dbReference type="PROSITE" id="PS51294">
    <property type="entry name" value="HTH_MYB"/>
    <property type="match status" value="1"/>
</dbReference>
<evidence type="ECO:0000256" key="1">
    <source>
        <dbReference type="ARBA" id="ARBA00023125"/>
    </source>
</evidence>
<feature type="region of interest" description="Disordered" evidence="2">
    <location>
        <begin position="405"/>
        <end position="505"/>
    </location>
</feature>
<dbReference type="SUPFAM" id="SSF46689">
    <property type="entry name" value="Homeodomain-like"/>
    <property type="match status" value="1"/>
</dbReference>
<feature type="compositionally biased region" description="Polar residues" evidence="2">
    <location>
        <begin position="408"/>
        <end position="418"/>
    </location>
</feature>
<dbReference type="PANTHER" id="PTHR46993">
    <property type="entry name" value="MYB TRANSCRIPTION FACTOR"/>
    <property type="match status" value="1"/>
</dbReference>
<feature type="compositionally biased region" description="Basic and acidic residues" evidence="2">
    <location>
        <begin position="356"/>
        <end position="374"/>
    </location>
</feature>
<feature type="compositionally biased region" description="Acidic residues" evidence="2">
    <location>
        <begin position="291"/>
        <end position="302"/>
    </location>
</feature>
<dbReference type="InterPro" id="IPR017930">
    <property type="entry name" value="Myb_dom"/>
</dbReference>
<dbReference type="Gene3D" id="1.10.10.60">
    <property type="entry name" value="Homeodomain-like"/>
    <property type="match status" value="1"/>
</dbReference>
<protein>
    <submittedName>
        <fullName evidence="6">Uncharacterized protein LOC120266957</fullName>
    </submittedName>
</protein>
<dbReference type="PROSITE" id="PS50090">
    <property type="entry name" value="MYB_LIKE"/>
    <property type="match status" value="1"/>
</dbReference>
<evidence type="ECO:0000259" key="3">
    <source>
        <dbReference type="PROSITE" id="PS50090"/>
    </source>
</evidence>
<feature type="region of interest" description="Disordered" evidence="2">
    <location>
        <begin position="287"/>
        <end position="375"/>
    </location>
</feature>
<name>A0AB40BUL2_DIOCR</name>
<feature type="domain" description="HTH myb-type" evidence="4">
    <location>
        <begin position="514"/>
        <end position="569"/>
    </location>
</feature>
<dbReference type="Pfam" id="PF00249">
    <property type="entry name" value="Myb_DNA-binding"/>
    <property type="match status" value="1"/>
</dbReference>
<dbReference type="CDD" id="cd11660">
    <property type="entry name" value="SANT_TRF"/>
    <property type="match status" value="1"/>
</dbReference>
<evidence type="ECO:0000256" key="2">
    <source>
        <dbReference type="SAM" id="MobiDB-lite"/>
    </source>
</evidence>
<evidence type="ECO:0000313" key="5">
    <source>
        <dbReference type="Proteomes" id="UP001515500"/>
    </source>
</evidence>
<evidence type="ECO:0000313" key="6">
    <source>
        <dbReference type="RefSeq" id="XP_039130550.1"/>
    </source>
</evidence>
<dbReference type="SMART" id="SM00717">
    <property type="entry name" value="SANT"/>
    <property type="match status" value="1"/>
</dbReference>
<dbReference type="PANTHER" id="PTHR46993:SF6">
    <property type="entry name" value="MYB TRANSCRIPTION FACTOR"/>
    <property type="match status" value="1"/>
</dbReference>
<accession>A0AB40BUL2</accession>
<dbReference type="RefSeq" id="XP_039130550.1">
    <property type="nucleotide sequence ID" value="XM_039274616.1"/>
</dbReference>
<evidence type="ECO:0000259" key="4">
    <source>
        <dbReference type="PROSITE" id="PS51294"/>
    </source>
</evidence>
<feature type="compositionally biased region" description="Basic and acidic residues" evidence="2">
    <location>
        <begin position="303"/>
        <end position="313"/>
    </location>
</feature>
<dbReference type="GeneID" id="120266957"/>
<feature type="domain" description="Myb-like" evidence="3">
    <location>
        <begin position="512"/>
        <end position="567"/>
    </location>
</feature>